<dbReference type="AlphaFoldDB" id="A0A4C1ZNR8"/>
<sequence>MEQYCVTTRINATYSNGGSTESASREASHLRDVTNDEQSTRAHGDPSNTADTSKKSCNKRLQLEATCRLQVLELREKRAVKALAKTDRSLGQLYNNEECLDTYRETVEAPTDRSRITFEYQTANGTAGDKEEHKQTSTFALRATKRKI</sequence>
<gene>
    <name evidence="2" type="ORF">EVAR_60640_1</name>
</gene>
<dbReference type="EMBL" id="BGZK01001952">
    <property type="protein sequence ID" value="GBP88704.1"/>
    <property type="molecule type" value="Genomic_DNA"/>
</dbReference>
<feature type="region of interest" description="Disordered" evidence="1">
    <location>
        <begin position="15"/>
        <end position="56"/>
    </location>
</feature>
<keyword evidence="3" id="KW-1185">Reference proteome</keyword>
<reference evidence="2 3" key="1">
    <citation type="journal article" date="2019" name="Commun. Biol.">
        <title>The bagworm genome reveals a unique fibroin gene that provides high tensile strength.</title>
        <authorList>
            <person name="Kono N."/>
            <person name="Nakamura H."/>
            <person name="Ohtoshi R."/>
            <person name="Tomita M."/>
            <person name="Numata K."/>
            <person name="Arakawa K."/>
        </authorList>
    </citation>
    <scope>NUCLEOTIDE SEQUENCE [LARGE SCALE GENOMIC DNA]</scope>
</reference>
<evidence type="ECO:0000313" key="2">
    <source>
        <dbReference type="EMBL" id="GBP88704.1"/>
    </source>
</evidence>
<protein>
    <submittedName>
        <fullName evidence="2">Uncharacterized protein</fullName>
    </submittedName>
</protein>
<proteinExistence type="predicted"/>
<dbReference type="Proteomes" id="UP000299102">
    <property type="component" value="Unassembled WGS sequence"/>
</dbReference>
<name>A0A4C1ZNR8_EUMVA</name>
<evidence type="ECO:0000313" key="3">
    <source>
        <dbReference type="Proteomes" id="UP000299102"/>
    </source>
</evidence>
<feature type="compositionally biased region" description="Basic and acidic residues" evidence="1">
    <location>
        <begin position="23"/>
        <end position="44"/>
    </location>
</feature>
<evidence type="ECO:0000256" key="1">
    <source>
        <dbReference type="SAM" id="MobiDB-lite"/>
    </source>
</evidence>
<accession>A0A4C1ZNR8</accession>
<organism evidence="2 3">
    <name type="scientific">Eumeta variegata</name>
    <name type="common">Bagworm moth</name>
    <name type="synonym">Eumeta japonica</name>
    <dbReference type="NCBI Taxonomy" id="151549"/>
    <lineage>
        <taxon>Eukaryota</taxon>
        <taxon>Metazoa</taxon>
        <taxon>Ecdysozoa</taxon>
        <taxon>Arthropoda</taxon>
        <taxon>Hexapoda</taxon>
        <taxon>Insecta</taxon>
        <taxon>Pterygota</taxon>
        <taxon>Neoptera</taxon>
        <taxon>Endopterygota</taxon>
        <taxon>Lepidoptera</taxon>
        <taxon>Glossata</taxon>
        <taxon>Ditrysia</taxon>
        <taxon>Tineoidea</taxon>
        <taxon>Psychidae</taxon>
        <taxon>Oiketicinae</taxon>
        <taxon>Eumeta</taxon>
    </lineage>
</organism>
<comment type="caution">
    <text evidence="2">The sequence shown here is derived from an EMBL/GenBank/DDBJ whole genome shotgun (WGS) entry which is preliminary data.</text>
</comment>